<reference evidence="2" key="1">
    <citation type="journal article" date="2023" name="Plant Biotechnol. J.">
        <title>Chromosome-level wild Hevea brasiliensis genome provides new tools for genomic-assisted breeding and valuable loci to elevate rubber yield.</title>
        <authorList>
            <person name="Cheng H."/>
            <person name="Song X."/>
            <person name="Hu Y."/>
            <person name="Wu T."/>
            <person name="Yang Q."/>
            <person name="An Z."/>
            <person name="Feng S."/>
            <person name="Deng Z."/>
            <person name="Wu W."/>
            <person name="Zeng X."/>
            <person name="Tu M."/>
            <person name="Wang X."/>
            <person name="Huang H."/>
        </authorList>
    </citation>
    <scope>NUCLEOTIDE SEQUENCE</scope>
    <source>
        <strain evidence="2">MT/VB/25A 57/8</strain>
    </source>
</reference>
<evidence type="ECO:0000256" key="1">
    <source>
        <dbReference type="SAM" id="Phobius"/>
    </source>
</evidence>
<dbReference type="Proteomes" id="UP001174677">
    <property type="component" value="Chromosome 14"/>
</dbReference>
<dbReference type="Pfam" id="PF03767">
    <property type="entry name" value="Acid_phosphat_B"/>
    <property type="match status" value="1"/>
</dbReference>
<organism evidence="2 3">
    <name type="scientific">Hevea brasiliensis</name>
    <name type="common">Para rubber tree</name>
    <name type="synonym">Siphonia brasiliensis</name>
    <dbReference type="NCBI Taxonomy" id="3981"/>
    <lineage>
        <taxon>Eukaryota</taxon>
        <taxon>Viridiplantae</taxon>
        <taxon>Streptophyta</taxon>
        <taxon>Embryophyta</taxon>
        <taxon>Tracheophyta</taxon>
        <taxon>Spermatophyta</taxon>
        <taxon>Magnoliopsida</taxon>
        <taxon>eudicotyledons</taxon>
        <taxon>Gunneridae</taxon>
        <taxon>Pentapetalae</taxon>
        <taxon>rosids</taxon>
        <taxon>fabids</taxon>
        <taxon>Malpighiales</taxon>
        <taxon>Euphorbiaceae</taxon>
        <taxon>Crotonoideae</taxon>
        <taxon>Micrandreae</taxon>
        <taxon>Hevea</taxon>
    </lineage>
</organism>
<dbReference type="InterPro" id="IPR023214">
    <property type="entry name" value="HAD_sf"/>
</dbReference>
<keyword evidence="1" id="KW-0472">Membrane</keyword>
<evidence type="ECO:0000313" key="2">
    <source>
        <dbReference type="EMBL" id="KAJ9160257.1"/>
    </source>
</evidence>
<proteinExistence type="predicted"/>
<sequence>MSAYAHQAEREFSAHSLSSRGGSEMGSRYMVESGFYMTSFAATIFIGALVTVGVVFITLLIALSVMLQSCENRSKGVIEIQKPNDDYNYCKIFALHAELNNLGPEDFPSICRSLAVQHIKEGQYERELNSTKQLVEKYFDSVVPLNDELDVVLMDIDDILPSNPQYDHPLMYQLNQCGSKCCFEEAKHLKEMIFLRLYTELQARGWSFILLSRKPDTLRNASIDHLISAGYRGWSSVIMRSDDEMEMDSREYFLRRRLIMQRKGFRIACVISSQMDALTGPFSGQRIFKLPNPMCYYSNHPMEKMYAPKL</sequence>
<accession>A0ABQ9L6G3</accession>
<keyword evidence="1" id="KW-0812">Transmembrane</keyword>
<dbReference type="EMBL" id="JARPOI010000014">
    <property type="protein sequence ID" value="KAJ9160257.1"/>
    <property type="molecule type" value="Genomic_DNA"/>
</dbReference>
<dbReference type="PANTHER" id="PTHR31284">
    <property type="entry name" value="ACID PHOSPHATASE-LIKE PROTEIN"/>
    <property type="match status" value="1"/>
</dbReference>
<keyword evidence="1" id="KW-1133">Transmembrane helix</keyword>
<protein>
    <recommendedName>
        <fullName evidence="4">Acid phosphatase</fullName>
    </recommendedName>
</protein>
<keyword evidence="3" id="KW-1185">Reference proteome</keyword>
<dbReference type="Gene3D" id="3.40.50.1000">
    <property type="entry name" value="HAD superfamily/HAD-like"/>
    <property type="match status" value="1"/>
</dbReference>
<dbReference type="PANTHER" id="PTHR31284:SF22">
    <property type="entry name" value="ACID PHOSPHATASE"/>
    <property type="match status" value="1"/>
</dbReference>
<name>A0ABQ9L6G3_HEVBR</name>
<dbReference type="InterPro" id="IPR005519">
    <property type="entry name" value="Acid_phosphat_B-like"/>
</dbReference>
<feature type="transmembrane region" description="Helical" evidence="1">
    <location>
        <begin position="35"/>
        <end position="65"/>
    </location>
</feature>
<comment type="caution">
    <text evidence="2">The sequence shown here is derived from an EMBL/GenBank/DDBJ whole genome shotgun (WGS) entry which is preliminary data.</text>
</comment>
<evidence type="ECO:0008006" key="4">
    <source>
        <dbReference type="Google" id="ProtNLM"/>
    </source>
</evidence>
<evidence type="ECO:0000313" key="3">
    <source>
        <dbReference type="Proteomes" id="UP001174677"/>
    </source>
</evidence>
<gene>
    <name evidence="2" type="ORF">P3X46_025673</name>
</gene>